<dbReference type="AlphaFoldDB" id="A0A182MUI9"/>
<feature type="compositionally biased region" description="Basic and acidic residues" evidence="1">
    <location>
        <begin position="82"/>
        <end position="91"/>
    </location>
</feature>
<proteinExistence type="predicted"/>
<dbReference type="EnsemblMetazoa" id="ACUA026551-RA">
    <property type="protein sequence ID" value="ACUA026551-PA"/>
    <property type="gene ID" value="ACUA026551"/>
</dbReference>
<feature type="region of interest" description="Disordered" evidence="1">
    <location>
        <begin position="74"/>
        <end position="103"/>
    </location>
</feature>
<reference evidence="3" key="1">
    <citation type="submission" date="2013-09" db="EMBL/GenBank/DDBJ databases">
        <title>The Genome Sequence of Anopheles culicifacies species A.</title>
        <authorList>
            <consortium name="The Broad Institute Genomics Platform"/>
            <person name="Neafsey D.E."/>
            <person name="Besansky N."/>
            <person name="Howell P."/>
            <person name="Walton C."/>
            <person name="Young S.K."/>
            <person name="Zeng Q."/>
            <person name="Gargeya S."/>
            <person name="Fitzgerald M."/>
            <person name="Haas B."/>
            <person name="Abouelleil A."/>
            <person name="Allen A.W."/>
            <person name="Alvarado L."/>
            <person name="Arachchi H.M."/>
            <person name="Berlin A.M."/>
            <person name="Chapman S.B."/>
            <person name="Gainer-Dewar J."/>
            <person name="Goldberg J."/>
            <person name="Griggs A."/>
            <person name="Gujja S."/>
            <person name="Hansen M."/>
            <person name="Howarth C."/>
            <person name="Imamovic A."/>
            <person name="Ireland A."/>
            <person name="Larimer J."/>
            <person name="McCowan C."/>
            <person name="Murphy C."/>
            <person name="Pearson M."/>
            <person name="Poon T.W."/>
            <person name="Priest M."/>
            <person name="Roberts A."/>
            <person name="Saif S."/>
            <person name="Shea T."/>
            <person name="Sisk P."/>
            <person name="Sykes S."/>
            <person name="Wortman J."/>
            <person name="Nusbaum C."/>
            <person name="Birren B."/>
        </authorList>
    </citation>
    <scope>NUCLEOTIDE SEQUENCE [LARGE SCALE GENOMIC DNA]</scope>
    <source>
        <strain evidence="3">A-37</strain>
    </source>
</reference>
<dbReference type="Proteomes" id="UP000075883">
    <property type="component" value="Unassembled WGS sequence"/>
</dbReference>
<protein>
    <submittedName>
        <fullName evidence="2">Uncharacterized protein</fullName>
    </submittedName>
</protein>
<dbReference type="VEuPathDB" id="VectorBase:ACUA026551"/>
<accession>A0A182MUI9</accession>
<reference evidence="2" key="2">
    <citation type="submission" date="2020-05" db="UniProtKB">
        <authorList>
            <consortium name="EnsemblMetazoa"/>
        </authorList>
    </citation>
    <scope>IDENTIFICATION</scope>
    <source>
        <strain evidence="2">A-37</strain>
    </source>
</reference>
<sequence>MLHSPGRGTLSTMNMEQQLHTGWAKVAPAGIVSPHRDCGGSQLLAPIRRKARPEIAISAEALYNLSRGRDLRDMNVPVTEKPAVRTRERPGWDSNPVPASSKTDAAISTATELLPIDALIDGFNKN</sequence>
<evidence type="ECO:0000313" key="2">
    <source>
        <dbReference type="EnsemblMetazoa" id="ACUA026551-PA"/>
    </source>
</evidence>
<evidence type="ECO:0000256" key="1">
    <source>
        <dbReference type="SAM" id="MobiDB-lite"/>
    </source>
</evidence>
<dbReference type="EMBL" id="AXCM01004230">
    <property type="status" value="NOT_ANNOTATED_CDS"/>
    <property type="molecule type" value="Genomic_DNA"/>
</dbReference>
<organism evidence="2 3">
    <name type="scientific">Anopheles culicifacies</name>
    <dbReference type="NCBI Taxonomy" id="139723"/>
    <lineage>
        <taxon>Eukaryota</taxon>
        <taxon>Metazoa</taxon>
        <taxon>Ecdysozoa</taxon>
        <taxon>Arthropoda</taxon>
        <taxon>Hexapoda</taxon>
        <taxon>Insecta</taxon>
        <taxon>Pterygota</taxon>
        <taxon>Neoptera</taxon>
        <taxon>Endopterygota</taxon>
        <taxon>Diptera</taxon>
        <taxon>Nematocera</taxon>
        <taxon>Culicoidea</taxon>
        <taxon>Culicidae</taxon>
        <taxon>Anophelinae</taxon>
        <taxon>Anopheles</taxon>
        <taxon>culicifacies species complex</taxon>
    </lineage>
</organism>
<name>A0A182MUI9_9DIPT</name>
<evidence type="ECO:0000313" key="3">
    <source>
        <dbReference type="Proteomes" id="UP000075883"/>
    </source>
</evidence>
<keyword evidence="3" id="KW-1185">Reference proteome</keyword>